<dbReference type="CDD" id="cd07033">
    <property type="entry name" value="TPP_PYR_DXS_TK_like"/>
    <property type="match status" value="1"/>
</dbReference>
<dbReference type="PANTHER" id="PTHR43322:SF1">
    <property type="entry name" value="1-DEOXY-D-XYLULOSE-5-PHOSPHATE SYNTHASE"/>
    <property type="match status" value="1"/>
</dbReference>
<dbReference type="InterPro" id="IPR005477">
    <property type="entry name" value="Dxylulose-5-P_synthase"/>
</dbReference>
<evidence type="ECO:0000256" key="3">
    <source>
        <dbReference type="ARBA" id="ARBA00022679"/>
    </source>
</evidence>
<evidence type="ECO:0000256" key="2">
    <source>
        <dbReference type="ARBA" id="ARBA00011738"/>
    </source>
</evidence>
<comment type="cofactor">
    <cofactor evidence="1">
        <name>Mg(2+)</name>
        <dbReference type="ChEBI" id="CHEBI:18420"/>
    </cofactor>
</comment>
<comment type="caution">
    <text evidence="7">The sequence shown here is derived from an EMBL/GenBank/DDBJ whole genome shotgun (WGS) entry which is preliminary data.</text>
</comment>
<dbReference type="AlphaFoldDB" id="A0A2A5RPL3"/>
<organism evidence="7 8">
    <name type="scientific">Lactococcus fujiensis JCM 16395</name>
    <dbReference type="NCBI Taxonomy" id="1291764"/>
    <lineage>
        <taxon>Bacteria</taxon>
        <taxon>Bacillati</taxon>
        <taxon>Bacillota</taxon>
        <taxon>Bacilli</taxon>
        <taxon>Lactobacillales</taxon>
        <taxon>Streptococcaceae</taxon>
        <taxon>Lactococcus</taxon>
    </lineage>
</organism>
<dbReference type="GO" id="GO:0008661">
    <property type="term" value="F:1-deoxy-D-xylulose-5-phosphate synthase activity"/>
    <property type="evidence" value="ECO:0007669"/>
    <property type="project" value="InterPro"/>
</dbReference>
<dbReference type="Pfam" id="PF02779">
    <property type="entry name" value="Transket_pyr"/>
    <property type="match status" value="1"/>
</dbReference>
<dbReference type="SMART" id="SM00861">
    <property type="entry name" value="Transket_pyr"/>
    <property type="match status" value="1"/>
</dbReference>
<dbReference type="Pfam" id="PF13292">
    <property type="entry name" value="DXP_synthase_N"/>
    <property type="match status" value="1"/>
</dbReference>
<feature type="domain" description="Transketolase-like pyrimidine-binding" evidence="6">
    <location>
        <begin position="279"/>
        <end position="443"/>
    </location>
</feature>
<dbReference type="CDD" id="cd02007">
    <property type="entry name" value="TPP_DXS"/>
    <property type="match status" value="1"/>
</dbReference>
<evidence type="ECO:0000256" key="5">
    <source>
        <dbReference type="ARBA" id="ARBA00023052"/>
    </source>
</evidence>
<dbReference type="FunFam" id="3.40.50.970:FF:000010">
    <property type="entry name" value="1-deoxy-D-xylulose-5-phosphate synthase"/>
    <property type="match status" value="1"/>
</dbReference>
<keyword evidence="3" id="KW-0808">Transferase</keyword>
<dbReference type="GO" id="GO:0005829">
    <property type="term" value="C:cytosol"/>
    <property type="evidence" value="ECO:0007669"/>
    <property type="project" value="TreeGrafter"/>
</dbReference>
<sequence length="459" mass="50819">MSVLDKVNSPADLKKLTDEELKDLAGDIRQALLYKVSQVGGHVGPNLGVTEMTIALHKVFNSPIDKFIWDVSHQTYPHKLITGRKQGFEDGHFHDITPYTNPHESEHDFFTVGHTSTSVANALGFAKARDLQGLSGNVIAIIGDGSLSGGLALEALNNAGQFSSNLIIILNDNQMSIAENHGGLYQHLEALRESSGHAQNNIFKAFGLDYRYLEEGNDIQALIHLFEEVKDINHPIVLHIRTIKGLGYEPALLNKEAWHWHVPFDLVTGKSTTQASNKETYNTIILDFLDRKMQENEPVLAINAAVPGLFNLKYFASKYPENYWDAGIAEQFTITFGGAAALAGAKSFIFHNSTFAQRAFDQFVHDLAINKEPAVVFIKGDSINSGDQTHQGDFAKGWLTNIPNLIFLAPSSKEELKNMLEWSMTQKEGPIIIDLPEHGLISRPSVLTDFSKANYQLIS</sequence>
<dbReference type="STRING" id="1291764.GCA_001311235_00428"/>
<name>A0A2A5RPL3_9LACT</name>
<dbReference type="InterPro" id="IPR005475">
    <property type="entry name" value="Transketolase-like_Pyr-bd"/>
</dbReference>
<evidence type="ECO:0000313" key="7">
    <source>
        <dbReference type="EMBL" id="PCS01362.1"/>
    </source>
</evidence>
<evidence type="ECO:0000256" key="4">
    <source>
        <dbReference type="ARBA" id="ARBA00022842"/>
    </source>
</evidence>
<keyword evidence="4" id="KW-0460">Magnesium</keyword>
<accession>A0A2A5RPL3</accession>
<gene>
    <name evidence="7" type="ORF">RT41_GL000126</name>
</gene>
<evidence type="ECO:0000313" key="8">
    <source>
        <dbReference type="Proteomes" id="UP000218181"/>
    </source>
</evidence>
<dbReference type="SUPFAM" id="SSF52518">
    <property type="entry name" value="Thiamin diphosphate-binding fold (THDP-binding)"/>
    <property type="match status" value="2"/>
</dbReference>
<dbReference type="InterPro" id="IPR029061">
    <property type="entry name" value="THDP-binding"/>
</dbReference>
<dbReference type="PANTHER" id="PTHR43322">
    <property type="entry name" value="1-D-DEOXYXYLULOSE 5-PHOSPHATE SYNTHASE-RELATED"/>
    <property type="match status" value="1"/>
</dbReference>
<dbReference type="GO" id="GO:0016114">
    <property type="term" value="P:terpenoid biosynthetic process"/>
    <property type="evidence" value="ECO:0007669"/>
    <property type="project" value="InterPro"/>
</dbReference>
<dbReference type="Gene3D" id="3.40.50.970">
    <property type="match status" value="2"/>
</dbReference>
<evidence type="ECO:0000256" key="1">
    <source>
        <dbReference type="ARBA" id="ARBA00001946"/>
    </source>
</evidence>
<keyword evidence="8" id="KW-1185">Reference proteome</keyword>
<dbReference type="NCBIfam" id="NF003933">
    <property type="entry name" value="PRK05444.2-2"/>
    <property type="match status" value="1"/>
</dbReference>
<dbReference type="EMBL" id="JXJU01000001">
    <property type="protein sequence ID" value="PCS01362.1"/>
    <property type="molecule type" value="Genomic_DNA"/>
</dbReference>
<comment type="subunit">
    <text evidence="2">Homodimer.</text>
</comment>
<evidence type="ECO:0000259" key="6">
    <source>
        <dbReference type="SMART" id="SM00861"/>
    </source>
</evidence>
<dbReference type="NCBIfam" id="NF008968">
    <property type="entry name" value="PRK12315.1"/>
    <property type="match status" value="1"/>
</dbReference>
<dbReference type="GO" id="GO:0019288">
    <property type="term" value="P:isopentenyl diphosphate biosynthetic process, methylerythritol 4-phosphate pathway"/>
    <property type="evidence" value="ECO:0007669"/>
    <property type="project" value="TreeGrafter"/>
</dbReference>
<proteinExistence type="predicted"/>
<protein>
    <submittedName>
        <fullName evidence="7">1-deoxy-D-xylulose-5-phosphate synthase</fullName>
    </submittedName>
</protein>
<reference evidence="7 8" key="1">
    <citation type="submission" date="2014-12" db="EMBL/GenBank/DDBJ databases">
        <title>Draft genome sequences of 10 type strains of Lactococcus.</title>
        <authorList>
            <person name="Sun Z."/>
            <person name="Zhong Z."/>
            <person name="Liu W."/>
            <person name="Zhang W."/>
            <person name="Zhang H."/>
        </authorList>
    </citation>
    <scope>NUCLEOTIDE SEQUENCE [LARGE SCALE GENOMIC DNA]</scope>
    <source>
        <strain evidence="7 8">JCM 16395</strain>
    </source>
</reference>
<dbReference type="Proteomes" id="UP000218181">
    <property type="component" value="Unassembled WGS sequence"/>
</dbReference>
<keyword evidence="5" id="KW-0786">Thiamine pyrophosphate</keyword>